<reference evidence="2 3" key="1">
    <citation type="journal article" date="2012" name="Science">
        <title>The Paleozoic origin of enzymatic lignin decomposition reconstructed from 31 fungal genomes.</title>
        <authorList>
            <person name="Floudas D."/>
            <person name="Binder M."/>
            <person name="Riley R."/>
            <person name="Barry K."/>
            <person name="Blanchette R.A."/>
            <person name="Henrissat B."/>
            <person name="Martinez A.T."/>
            <person name="Otillar R."/>
            <person name="Spatafora J.W."/>
            <person name="Yadav J.S."/>
            <person name="Aerts A."/>
            <person name="Benoit I."/>
            <person name="Boyd A."/>
            <person name="Carlson A."/>
            <person name="Copeland A."/>
            <person name="Coutinho P.M."/>
            <person name="de Vries R.P."/>
            <person name="Ferreira P."/>
            <person name="Findley K."/>
            <person name="Foster B."/>
            <person name="Gaskell J."/>
            <person name="Glotzer D."/>
            <person name="Gorecki P."/>
            <person name="Heitman J."/>
            <person name="Hesse C."/>
            <person name="Hori C."/>
            <person name="Igarashi K."/>
            <person name="Jurgens J.A."/>
            <person name="Kallen N."/>
            <person name="Kersten P."/>
            <person name="Kohler A."/>
            <person name="Kuees U."/>
            <person name="Kumar T.K.A."/>
            <person name="Kuo A."/>
            <person name="LaButti K."/>
            <person name="Larrondo L.F."/>
            <person name="Lindquist E."/>
            <person name="Ling A."/>
            <person name="Lombard V."/>
            <person name="Lucas S."/>
            <person name="Lundell T."/>
            <person name="Martin R."/>
            <person name="McLaughlin D.J."/>
            <person name="Morgenstern I."/>
            <person name="Morin E."/>
            <person name="Murat C."/>
            <person name="Nagy L.G."/>
            <person name="Nolan M."/>
            <person name="Ohm R.A."/>
            <person name="Patyshakuliyeva A."/>
            <person name="Rokas A."/>
            <person name="Ruiz-Duenas F.J."/>
            <person name="Sabat G."/>
            <person name="Salamov A."/>
            <person name="Samejima M."/>
            <person name="Schmutz J."/>
            <person name="Slot J.C."/>
            <person name="St John F."/>
            <person name="Stenlid J."/>
            <person name="Sun H."/>
            <person name="Sun S."/>
            <person name="Syed K."/>
            <person name="Tsang A."/>
            <person name="Wiebenga A."/>
            <person name="Young D."/>
            <person name="Pisabarro A."/>
            <person name="Eastwood D.C."/>
            <person name="Martin F."/>
            <person name="Cullen D."/>
            <person name="Grigoriev I.V."/>
            <person name="Hibbett D.S."/>
        </authorList>
    </citation>
    <scope>NUCLEOTIDE SEQUENCE</scope>
    <source>
        <strain evidence="3">FP-58527</strain>
    </source>
</reference>
<feature type="compositionally biased region" description="Basic and acidic residues" evidence="1">
    <location>
        <begin position="186"/>
        <end position="200"/>
    </location>
</feature>
<feature type="compositionally biased region" description="Basic and acidic residues" evidence="1">
    <location>
        <begin position="161"/>
        <end position="177"/>
    </location>
</feature>
<dbReference type="HOGENOM" id="CLU_531039_0_0_1"/>
<feature type="compositionally biased region" description="Basic and acidic residues" evidence="1">
    <location>
        <begin position="77"/>
        <end position="111"/>
    </location>
</feature>
<feature type="compositionally biased region" description="Basic and acidic residues" evidence="1">
    <location>
        <begin position="399"/>
        <end position="408"/>
    </location>
</feature>
<evidence type="ECO:0000313" key="3">
    <source>
        <dbReference type="Proteomes" id="UP000015241"/>
    </source>
</evidence>
<sequence length="513" mass="55941">MTSDPPALLDPPSSSRKKEVPKCRCDRAPHAFIACRSTTYEGDSQETPRNVDDEHVPDVPATMTNDPPALLDLSSNDCKRDVPRGRRDQVAHACVERRPAKSECGEGESKSGESGGDSWIKPASLGAETPDARQALFEQVFREATPETGKAEIRQLLGKRPRPDESRSGKRPEERRVQRLTVNWNTERRIGGEIGNERPRSPTRPRKARKIGPETSEIERLDLDHQAPGRDPDPRRFTGERPALVDSAPQPAFAAATPLSLAPPASCTPAPTLFSRIYDNLPRRLPLSWLDDLPLAPADPQSSPIEDSAPNGCGSNTPGGPIQAHQLRLGEYPRPRNSLIRFESQPSFLDDPALSCLDDSTPPYLNDSTASSDGSPRSHIQTSSAEHADEQGVPMPRPDQCRASHPGELEASACQDDHRDPQCTTPVRHSWNQPTGPDVIRAAGSTTPTTLCARTKHDALDTLASLAASATRMPHPAESSNTGTVMFPVQESREESRSPPKRHPGLKPNHENA</sequence>
<dbReference type="Proteomes" id="UP000015241">
    <property type="component" value="Unassembled WGS sequence"/>
</dbReference>
<feature type="region of interest" description="Disordered" evidence="1">
    <location>
        <begin position="298"/>
        <end position="324"/>
    </location>
</feature>
<dbReference type="AlphaFoldDB" id="S8FQL8"/>
<feature type="region of interest" description="Disordered" evidence="1">
    <location>
        <begin position="470"/>
        <end position="513"/>
    </location>
</feature>
<keyword evidence="3" id="KW-1185">Reference proteome</keyword>
<feature type="compositionally biased region" description="Basic and acidic residues" evidence="1">
    <location>
        <begin position="140"/>
        <end position="153"/>
    </location>
</feature>
<feature type="region of interest" description="Disordered" evidence="1">
    <location>
        <begin position="351"/>
        <end position="438"/>
    </location>
</feature>
<feature type="compositionally biased region" description="Low complexity" evidence="1">
    <location>
        <begin position="1"/>
        <end position="14"/>
    </location>
</feature>
<evidence type="ECO:0000313" key="2">
    <source>
        <dbReference type="EMBL" id="EPT00590.1"/>
    </source>
</evidence>
<feature type="compositionally biased region" description="Basic residues" evidence="1">
    <location>
        <begin position="201"/>
        <end position="210"/>
    </location>
</feature>
<evidence type="ECO:0000256" key="1">
    <source>
        <dbReference type="SAM" id="MobiDB-lite"/>
    </source>
</evidence>
<proteinExistence type="predicted"/>
<feature type="compositionally biased region" description="Polar residues" evidence="1">
    <location>
        <begin position="36"/>
        <end position="48"/>
    </location>
</feature>
<feature type="region of interest" description="Disordered" evidence="1">
    <location>
        <begin position="36"/>
        <end position="248"/>
    </location>
</feature>
<dbReference type="InParanoid" id="S8FQL8"/>
<feature type="region of interest" description="Disordered" evidence="1">
    <location>
        <begin position="1"/>
        <end position="22"/>
    </location>
</feature>
<accession>S8FQL8</accession>
<name>S8FQL8_FOMSC</name>
<feature type="compositionally biased region" description="Basic and acidic residues" evidence="1">
    <location>
        <begin position="217"/>
        <end position="239"/>
    </location>
</feature>
<dbReference type="EMBL" id="KE504148">
    <property type="protein sequence ID" value="EPT00590.1"/>
    <property type="molecule type" value="Genomic_DNA"/>
</dbReference>
<feature type="compositionally biased region" description="Polar residues" evidence="1">
    <location>
        <begin position="422"/>
        <end position="435"/>
    </location>
</feature>
<feature type="compositionally biased region" description="Polar residues" evidence="1">
    <location>
        <begin position="366"/>
        <end position="385"/>
    </location>
</feature>
<organism evidence="2 3">
    <name type="scientific">Fomitopsis schrenkii</name>
    <name type="common">Brown rot fungus</name>
    <dbReference type="NCBI Taxonomy" id="2126942"/>
    <lineage>
        <taxon>Eukaryota</taxon>
        <taxon>Fungi</taxon>
        <taxon>Dikarya</taxon>
        <taxon>Basidiomycota</taxon>
        <taxon>Agaricomycotina</taxon>
        <taxon>Agaricomycetes</taxon>
        <taxon>Polyporales</taxon>
        <taxon>Fomitopsis</taxon>
    </lineage>
</organism>
<protein>
    <submittedName>
        <fullName evidence="2">Uncharacterized protein</fullName>
    </submittedName>
</protein>
<gene>
    <name evidence="2" type="ORF">FOMPIDRAFT_1016425</name>
</gene>